<accession>A0A841C5W2</accession>
<protein>
    <submittedName>
        <fullName evidence="2">Type VII secretion protein EccB</fullName>
    </submittedName>
</protein>
<dbReference type="EMBL" id="JACHMN010000003">
    <property type="protein sequence ID" value="MBB5874191.1"/>
    <property type="molecule type" value="Genomic_DNA"/>
</dbReference>
<dbReference type="PANTHER" id="PTHR40765:SF2">
    <property type="entry name" value="ESX-2 SECRETION SYSTEM ATPASE ECCB2"/>
    <property type="match status" value="1"/>
</dbReference>
<keyword evidence="1" id="KW-1133">Transmembrane helix</keyword>
<dbReference type="RefSeq" id="WP_184846113.1">
    <property type="nucleotide sequence ID" value="NZ_JACHMN010000003.1"/>
</dbReference>
<keyword evidence="1" id="KW-0812">Transmembrane</keyword>
<evidence type="ECO:0000256" key="1">
    <source>
        <dbReference type="SAM" id="Phobius"/>
    </source>
</evidence>
<dbReference type="PANTHER" id="PTHR40765">
    <property type="entry name" value="ESX-2 SECRETION SYSTEM ATPASE ECCB2"/>
    <property type="match status" value="1"/>
</dbReference>
<keyword evidence="1" id="KW-0472">Membrane</keyword>
<proteinExistence type="predicted"/>
<dbReference type="Proteomes" id="UP000587527">
    <property type="component" value="Unassembled WGS sequence"/>
</dbReference>
<reference evidence="2 3" key="1">
    <citation type="submission" date="2020-08" db="EMBL/GenBank/DDBJ databases">
        <title>Sequencing the genomes of 1000 actinobacteria strains.</title>
        <authorList>
            <person name="Klenk H.-P."/>
        </authorList>
    </citation>
    <scope>NUCLEOTIDE SEQUENCE [LARGE SCALE GENOMIC DNA]</scope>
    <source>
        <strain evidence="2 3">DSM 45362</strain>
    </source>
</reference>
<feature type="transmembrane region" description="Helical" evidence="1">
    <location>
        <begin position="37"/>
        <end position="62"/>
    </location>
</feature>
<evidence type="ECO:0000313" key="2">
    <source>
        <dbReference type="EMBL" id="MBB5874191.1"/>
    </source>
</evidence>
<dbReference type="GO" id="GO:0005576">
    <property type="term" value="C:extracellular region"/>
    <property type="evidence" value="ECO:0007669"/>
    <property type="project" value="TreeGrafter"/>
</dbReference>
<dbReference type="InterPro" id="IPR007795">
    <property type="entry name" value="T7SS_EccB"/>
</dbReference>
<organism evidence="2 3">
    <name type="scientific">Allocatelliglobosispora scoriae</name>
    <dbReference type="NCBI Taxonomy" id="643052"/>
    <lineage>
        <taxon>Bacteria</taxon>
        <taxon>Bacillati</taxon>
        <taxon>Actinomycetota</taxon>
        <taxon>Actinomycetes</taxon>
        <taxon>Micromonosporales</taxon>
        <taxon>Micromonosporaceae</taxon>
        <taxon>Allocatelliglobosispora</taxon>
    </lineage>
</organism>
<dbReference type="Pfam" id="PF05108">
    <property type="entry name" value="T7SS_ESX1_EccB"/>
    <property type="match status" value="1"/>
</dbReference>
<dbReference type="InterPro" id="IPR044857">
    <property type="entry name" value="T7SS_EccB_R1"/>
</dbReference>
<dbReference type="NCBIfam" id="TIGR03919">
    <property type="entry name" value="T7SS_EccB"/>
    <property type="match status" value="1"/>
</dbReference>
<dbReference type="Gene3D" id="3.30.2390.20">
    <property type="entry name" value="Type VII secretion system EccB, repeat 1 domain"/>
    <property type="match status" value="1"/>
</dbReference>
<keyword evidence="3" id="KW-1185">Reference proteome</keyword>
<dbReference type="AlphaFoldDB" id="A0A841C5W2"/>
<comment type="caution">
    <text evidence="2">The sequence shown here is derived from an EMBL/GenBank/DDBJ whole genome shotgun (WGS) entry which is preliminary data.</text>
</comment>
<sequence>MQNRRDQVQAHSFVLGRLVSALLRAEPDAQMTPLRRFVVGTVVGVLVGAVALIGFGAFGFFVPGGSKAWQAQGVIVVEKETGARYVVVDGVLRPVVNYTSARLILGRAPTTVSVSRKSLAGVPHGLPIGIVSAPDYLPDPAGLDVRQWRVCSGLRQDATGASQPSVALEARRSAEIRASGVEESLLVRTPDQRLFLIWGNQRLRLPEPAIQAALGYAATAPRLVGWSFINAIPAGPDLSAEYVASRGTAGARIGGQTTVVGQLFKVDGVEGGTGTQYFVMRSDGLSPLTATGAALQLADPGVRTAYPGRAVTMLDLTPAALAGAPRSPFSSPNPALPAQPPRIMTIAQGELPCLLIRHGTDGPQVSVGVAVPGVKLATEAAPAGADTIVVEAGRGLLMRDLPAPGVTNGTLYLLADTGIRYPLAEADVAAALGYAAGSALPVPGEILALLPVGRPLDPVAARLTVPAVAPSPASP</sequence>
<gene>
    <name evidence="2" type="ORF">F4553_007625</name>
</gene>
<name>A0A841C5W2_9ACTN</name>
<evidence type="ECO:0000313" key="3">
    <source>
        <dbReference type="Proteomes" id="UP000587527"/>
    </source>
</evidence>